<keyword evidence="2" id="KW-0479">Metal-binding</keyword>
<organism evidence="5 6">
    <name type="scientific">Microbacterium gallinarum</name>
    <dbReference type="NCBI Taxonomy" id="2762209"/>
    <lineage>
        <taxon>Bacteria</taxon>
        <taxon>Bacillati</taxon>
        <taxon>Actinomycetota</taxon>
        <taxon>Actinomycetes</taxon>
        <taxon>Micrococcales</taxon>
        <taxon>Microbacteriaceae</taxon>
        <taxon>Microbacterium</taxon>
    </lineage>
</organism>
<protein>
    <submittedName>
        <fullName evidence="5">CoA ester lyase</fullName>
    </submittedName>
</protein>
<dbReference type="Proteomes" id="UP000602532">
    <property type="component" value="Unassembled WGS sequence"/>
</dbReference>
<dbReference type="InterPro" id="IPR015813">
    <property type="entry name" value="Pyrv/PenolPyrv_kinase-like_dom"/>
</dbReference>
<reference evidence="5 6" key="1">
    <citation type="submission" date="2020-08" db="EMBL/GenBank/DDBJ databases">
        <title>A Genomic Blueprint of the Chicken Gut Microbiome.</title>
        <authorList>
            <person name="Gilroy R."/>
            <person name="Ravi A."/>
            <person name="Getino M."/>
            <person name="Pursley I."/>
            <person name="Horton D.L."/>
            <person name="Alikhan N.-F."/>
            <person name="Baker D."/>
            <person name="Gharbi K."/>
            <person name="Hall N."/>
            <person name="Watson M."/>
            <person name="Adriaenssens E.M."/>
            <person name="Foster-Nyarko E."/>
            <person name="Jarju S."/>
            <person name="Secka A."/>
            <person name="Antonio M."/>
            <person name="Oren A."/>
            <person name="Chaudhuri R."/>
            <person name="La Ragione R.M."/>
            <person name="Hildebrand F."/>
            <person name="Pallen M.J."/>
        </authorList>
    </citation>
    <scope>NUCLEOTIDE SEQUENCE [LARGE SCALE GENOMIC DNA]</scope>
    <source>
        <strain evidence="5 6">Sa1CUA4</strain>
    </source>
</reference>
<dbReference type="InterPro" id="IPR005000">
    <property type="entry name" value="Aldolase/citrate-lyase_domain"/>
</dbReference>
<accession>A0ABR8X086</accession>
<proteinExistence type="predicted"/>
<evidence type="ECO:0000313" key="6">
    <source>
        <dbReference type="Proteomes" id="UP000602532"/>
    </source>
</evidence>
<dbReference type="RefSeq" id="WP_191764430.1">
    <property type="nucleotide sequence ID" value="NZ_JACSPM010000001.1"/>
</dbReference>
<dbReference type="InterPro" id="IPR011206">
    <property type="entry name" value="Citrate_lyase_beta/mcl1/mcl2"/>
</dbReference>
<evidence type="ECO:0000256" key="2">
    <source>
        <dbReference type="ARBA" id="ARBA00022723"/>
    </source>
</evidence>
<dbReference type="Pfam" id="PF03328">
    <property type="entry name" value="HpcH_HpaI"/>
    <property type="match status" value="1"/>
</dbReference>
<dbReference type="EMBL" id="JACSPM010000001">
    <property type="protein sequence ID" value="MBD8022742.1"/>
    <property type="molecule type" value="Genomic_DNA"/>
</dbReference>
<dbReference type="GO" id="GO:0016829">
    <property type="term" value="F:lyase activity"/>
    <property type="evidence" value="ECO:0007669"/>
    <property type="project" value="UniProtKB-KW"/>
</dbReference>
<dbReference type="PANTHER" id="PTHR32308">
    <property type="entry name" value="LYASE BETA SUBUNIT, PUTATIVE (AFU_ORTHOLOGUE AFUA_4G13030)-RELATED"/>
    <property type="match status" value="1"/>
</dbReference>
<dbReference type="PANTHER" id="PTHR32308:SF10">
    <property type="entry name" value="CITRATE LYASE SUBUNIT BETA"/>
    <property type="match status" value="1"/>
</dbReference>
<gene>
    <name evidence="5" type="ORF">H9622_03955</name>
</gene>
<dbReference type="SUPFAM" id="SSF51621">
    <property type="entry name" value="Phosphoenolpyruvate/pyruvate domain"/>
    <property type="match status" value="1"/>
</dbReference>
<keyword evidence="6" id="KW-1185">Reference proteome</keyword>
<dbReference type="PIRSF" id="PIRSF015582">
    <property type="entry name" value="Cit_lyase_B"/>
    <property type="match status" value="1"/>
</dbReference>
<sequence>MGADWELALAWLYVPATRPDRFAKAAAAADGVVIDLEDAVHPSERASARDRLAAALGDGLGVPTVLRVNAPSTPDFDLDIAAVTPLVRRGVVQAIRVAKVDSADEARRAAAATAGWGNDRRLICQLETARAVRDAHAIAVVDGVHSLMLGEADLRADLGLPRGTSHAEGLLLSRLTVVLASRAAGLPSPLASAFVNVADAEGLAADSAVQRALGFLGRSCIHPAQVPTVREAFRPAAADVEWASRVLASATSMADDGTGVATLADGSFIDAPVIRQAQTIAALTARTAS</sequence>
<evidence type="ECO:0000256" key="3">
    <source>
        <dbReference type="ARBA" id="ARBA00022842"/>
    </source>
</evidence>
<evidence type="ECO:0000259" key="4">
    <source>
        <dbReference type="Pfam" id="PF03328"/>
    </source>
</evidence>
<dbReference type="InterPro" id="IPR040442">
    <property type="entry name" value="Pyrv_kinase-like_dom_sf"/>
</dbReference>
<keyword evidence="3" id="KW-0460">Magnesium</keyword>
<dbReference type="Gene3D" id="3.20.20.60">
    <property type="entry name" value="Phosphoenolpyruvate-binding domains"/>
    <property type="match status" value="1"/>
</dbReference>
<comment type="cofactor">
    <cofactor evidence="1">
        <name>Mg(2+)</name>
        <dbReference type="ChEBI" id="CHEBI:18420"/>
    </cofactor>
</comment>
<name>A0ABR8X086_9MICO</name>
<evidence type="ECO:0000256" key="1">
    <source>
        <dbReference type="ARBA" id="ARBA00001946"/>
    </source>
</evidence>
<comment type="caution">
    <text evidence="5">The sequence shown here is derived from an EMBL/GenBank/DDBJ whole genome shotgun (WGS) entry which is preliminary data.</text>
</comment>
<evidence type="ECO:0000313" key="5">
    <source>
        <dbReference type="EMBL" id="MBD8022742.1"/>
    </source>
</evidence>
<keyword evidence="5" id="KW-0456">Lyase</keyword>
<feature type="domain" description="HpcH/HpaI aldolase/citrate lyase" evidence="4">
    <location>
        <begin position="11"/>
        <end position="223"/>
    </location>
</feature>